<organism evidence="1 2">
    <name type="scientific">Xylophilus rhododendri</name>
    <dbReference type="NCBI Taxonomy" id="2697032"/>
    <lineage>
        <taxon>Bacteria</taxon>
        <taxon>Pseudomonadati</taxon>
        <taxon>Pseudomonadota</taxon>
        <taxon>Betaproteobacteria</taxon>
        <taxon>Burkholderiales</taxon>
        <taxon>Xylophilus</taxon>
    </lineage>
</organism>
<name>A0A857J812_9BURK</name>
<dbReference type="RefSeq" id="WP_160553166.1">
    <property type="nucleotide sequence ID" value="NZ_CP047650.1"/>
</dbReference>
<dbReference type="EMBL" id="CP047650">
    <property type="protein sequence ID" value="QHI99353.1"/>
    <property type="molecule type" value="Genomic_DNA"/>
</dbReference>
<accession>A0A857J812</accession>
<reference evidence="1 2" key="1">
    <citation type="submission" date="2020-01" db="EMBL/GenBank/DDBJ databases">
        <title>Genome sequencing of strain KACC 21265.</title>
        <authorList>
            <person name="Heo J."/>
            <person name="Kim S.-J."/>
            <person name="Kim J.-S."/>
            <person name="Hong S.-B."/>
            <person name="Kwon S.-W."/>
        </authorList>
    </citation>
    <scope>NUCLEOTIDE SEQUENCE [LARGE SCALE GENOMIC DNA]</scope>
    <source>
        <strain evidence="1 2">KACC 21265</strain>
    </source>
</reference>
<evidence type="ECO:0000313" key="2">
    <source>
        <dbReference type="Proteomes" id="UP000464787"/>
    </source>
</evidence>
<dbReference type="KEGG" id="xyk:GT347_16030"/>
<evidence type="ECO:0000313" key="1">
    <source>
        <dbReference type="EMBL" id="QHI99353.1"/>
    </source>
</evidence>
<gene>
    <name evidence="1" type="ORF">GT347_16030</name>
</gene>
<keyword evidence="2" id="KW-1185">Reference proteome</keyword>
<dbReference type="Proteomes" id="UP000464787">
    <property type="component" value="Chromosome"/>
</dbReference>
<dbReference type="AlphaFoldDB" id="A0A857J812"/>
<protein>
    <submittedName>
        <fullName evidence="1">Uncharacterized protein</fullName>
    </submittedName>
</protein>
<sequence length="630" mass="66631">MVLNYAYDAPTSGLAVTTAGYLHYQRLLGDTAWTAIDPTALMVGRAALAGPMPAGFLTRGKTYEYRVVPTNSSGSGPESIVQISTPMMTLTSPTITSDPLAGTAVTWTNGTAVSTTGGATPTLTHKLFVNGTEVLNATSGSYTSTVEGDVIAVAMDATDSSGTAREVDGRTIYAVGTTVVTETSFEGRVRKRALPATSRFTAGTRWLNLAAQTVANVAASVYTGAIGMVGVPQMDTGNKLLIKSAPGTSLGFDMTWSGLTVAPPTDKMLSVVLYFPNWPDIPNRVLNSMGFVVRGATGATRYICSSAYINFDGTCTVTLIDANDADAMAALNNANYTVTSTTGSNGVNAHYNWTENISDFRIYTNIQNIPDAQVLLLGVFSSSRLKKPLMLSTTDTSDESAVNLMVPAAKARGIKPAIRSGGADIFRNTDYLAAFKKVVGDGSAEVYNGAYQRWPNGTISAKQTELDYKQQSDWMRTNGLGDPATNPGIRGYSGAGNALGDRAKRQRAAWMSGLTIMKGGAKNGIYFGPHGIDDPTSLFTFGSGSLSAMQRYTNMAEKFGSIAISFSHNYATYGSTPVPDANNGVATGGEWIENTISRFDWLNTNSSNGTLNGKIKAGTFKEINDFLLGN</sequence>
<proteinExistence type="predicted"/>